<dbReference type="AlphaFoldDB" id="A0A0K2TCY2"/>
<sequence length="53" mass="6370">MSIITNELTYSTVIVSYYRIHSKFVEGVYKSLVKVLITWLDIHWRYEFSVLDI</sequence>
<organism evidence="1">
    <name type="scientific">Lepeophtheirus salmonis</name>
    <name type="common">Salmon louse</name>
    <name type="synonym">Caligus salmonis</name>
    <dbReference type="NCBI Taxonomy" id="72036"/>
    <lineage>
        <taxon>Eukaryota</taxon>
        <taxon>Metazoa</taxon>
        <taxon>Ecdysozoa</taxon>
        <taxon>Arthropoda</taxon>
        <taxon>Crustacea</taxon>
        <taxon>Multicrustacea</taxon>
        <taxon>Hexanauplia</taxon>
        <taxon>Copepoda</taxon>
        <taxon>Siphonostomatoida</taxon>
        <taxon>Caligidae</taxon>
        <taxon>Lepeophtheirus</taxon>
    </lineage>
</organism>
<reference evidence="1" key="1">
    <citation type="submission" date="2014-05" db="EMBL/GenBank/DDBJ databases">
        <authorList>
            <person name="Chronopoulou M."/>
        </authorList>
    </citation>
    <scope>NUCLEOTIDE SEQUENCE</scope>
    <source>
        <tissue evidence="1">Whole organism</tissue>
    </source>
</reference>
<dbReference type="EMBL" id="HACA01006487">
    <property type="protein sequence ID" value="CDW23848.1"/>
    <property type="molecule type" value="Transcribed_RNA"/>
</dbReference>
<name>A0A0K2TCY2_LEPSM</name>
<evidence type="ECO:0000313" key="1">
    <source>
        <dbReference type="EMBL" id="CDW23848.1"/>
    </source>
</evidence>
<proteinExistence type="predicted"/>
<protein>
    <submittedName>
        <fullName evidence="1">Uncharacterized protein</fullName>
    </submittedName>
</protein>
<accession>A0A0K2TCY2</accession>